<gene>
    <name evidence="1" type="ORF">FKW77_005353</name>
</gene>
<protein>
    <submittedName>
        <fullName evidence="1">Uncharacterized protein</fullName>
    </submittedName>
</protein>
<dbReference type="AlphaFoldDB" id="A0A517LDS0"/>
<organism evidence="1 2">
    <name type="scientific">Venturia effusa</name>
    <dbReference type="NCBI Taxonomy" id="50376"/>
    <lineage>
        <taxon>Eukaryota</taxon>
        <taxon>Fungi</taxon>
        <taxon>Dikarya</taxon>
        <taxon>Ascomycota</taxon>
        <taxon>Pezizomycotina</taxon>
        <taxon>Dothideomycetes</taxon>
        <taxon>Pleosporomycetidae</taxon>
        <taxon>Venturiales</taxon>
        <taxon>Venturiaceae</taxon>
        <taxon>Venturia</taxon>
    </lineage>
</organism>
<dbReference type="EMBL" id="CP042194">
    <property type="protein sequence ID" value="QDS73774.1"/>
    <property type="molecule type" value="Genomic_DNA"/>
</dbReference>
<reference evidence="1 2" key="1">
    <citation type="submission" date="2019-07" db="EMBL/GenBank/DDBJ databases">
        <title>Finished genome of Venturia effusa.</title>
        <authorList>
            <person name="Young C.A."/>
            <person name="Cox M.P."/>
            <person name="Ganley A.R.D."/>
            <person name="David W.J."/>
        </authorList>
    </citation>
    <scope>NUCLEOTIDE SEQUENCE [LARGE SCALE GENOMIC DNA]</scope>
    <source>
        <strain evidence="2">albino</strain>
    </source>
</reference>
<dbReference type="Proteomes" id="UP000316270">
    <property type="component" value="Chromosome 10"/>
</dbReference>
<name>A0A517LDS0_9PEZI</name>
<keyword evidence="2" id="KW-1185">Reference proteome</keyword>
<evidence type="ECO:0000313" key="1">
    <source>
        <dbReference type="EMBL" id="QDS73774.1"/>
    </source>
</evidence>
<accession>A0A517LDS0</accession>
<evidence type="ECO:0000313" key="2">
    <source>
        <dbReference type="Proteomes" id="UP000316270"/>
    </source>
</evidence>
<sequence length="61" mass="6917">MPDFLFDASLTLELVQARLQTSVKQLEEQAYREGGSEDVTMVEIKLETDDGFQEWGLGFGF</sequence>
<proteinExistence type="predicted"/>